<dbReference type="Proteomes" id="UP000006352">
    <property type="component" value="Unassembled WGS sequence"/>
</dbReference>
<organism evidence="2 3">
    <name type="scientific">Fibroporia radiculosa</name>
    <dbReference type="NCBI Taxonomy" id="599839"/>
    <lineage>
        <taxon>Eukaryota</taxon>
        <taxon>Fungi</taxon>
        <taxon>Dikarya</taxon>
        <taxon>Basidiomycota</taxon>
        <taxon>Agaricomycotina</taxon>
        <taxon>Agaricomycetes</taxon>
        <taxon>Polyporales</taxon>
        <taxon>Fibroporiaceae</taxon>
        <taxon>Fibroporia</taxon>
    </lineage>
</organism>
<reference evidence="2 3" key="1">
    <citation type="journal article" date="2012" name="Appl. Environ. Microbiol.">
        <title>Short-read sequencing for genomic analysis of the brown rot fungus Fibroporia radiculosa.</title>
        <authorList>
            <person name="Tang J.D."/>
            <person name="Perkins A.D."/>
            <person name="Sonstegard T.S."/>
            <person name="Schroeder S.G."/>
            <person name="Burgess S.C."/>
            <person name="Diehl S.V."/>
        </authorList>
    </citation>
    <scope>NUCLEOTIDE SEQUENCE [LARGE SCALE GENOMIC DNA]</scope>
    <source>
        <strain evidence="2 3">TFFH 294</strain>
    </source>
</reference>
<dbReference type="EMBL" id="HE797011">
    <property type="protein sequence ID" value="CCM00961.1"/>
    <property type="molecule type" value="Genomic_DNA"/>
</dbReference>
<keyword evidence="3" id="KW-1185">Reference proteome</keyword>
<gene>
    <name evidence="2" type="ORF">FIBRA_03009</name>
</gene>
<keyword evidence="1" id="KW-0732">Signal</keyword>
<feature type="chain" id="PRO_5003778811" evidence="1">
    <location>
        <begin position="25"/>
        <end position="272"/>
    </location>
</feature>
<evidence type="ECO:0000313" key="3">
    <source>
        <dbReference type="Proteomes" id="UP000006352"/>
    </source>
</evidence>
<dbReference type="HOGENOM" id="CLU_1023202_0_0_1"/>
<dbReference type="AlphaFoldDB" id="J4I9D3"/>
<dbReference type="STRING" id="599839.J4I9D3"/>
<evidence type="ECO:0000313" key="2">
    <source>
        <dbReference type="EMBL" id="CCM00961.1"/>
    </source>
</evidence>
<dbReference type="RefSeq" id="XP_012180244.1">
    <property type="nucleotide sequence ID" value="XM_012324854.1"/>
</dbReference>
<dbReference type="InParanoid" id="J4I9D3"/>
<accession>J4I9D3</accession>
<name>J4I9D3_9APHY</name>
<proteinExistence type="predicted"/>
<evidence type="ECO:0000256" key="1">
    <source>
        <dbReference type="SAM" id="SignalP"/>
    </source>
</evidence>
<feature type="signal peptide" evidence="1">
    <location>
        <begin position="1"/>
        <end position="24"/>
    </location>
</feature>
<protein>
    <submittedName>
        <fullName evidence="2">Uncharacterized protein</fullName>
    </submittedName>
</protein>
<dbReference type="GeneID" id="24095872"/>
<sequence>MFTPTAVPLAFLLLTPHQPAVLQADSCLSSSYYGQYGTQSLFIVNDTCLGSSTDDGLLSSGSVVPLVNFGDQQLVWIERQSVDDGIALFATEDITLFLDQLDVSRPDLATGSREQQILDTPSRSQILYSSPSHFLLSVSPSLALIIDTHLPRFWKAAPLPVSPVPYVAVSSAALERVRKLLASVKFDPVIASLIGDISIPQLRKDVRYLTGEDPLSPLESRHSFSEGARQAAVWLKAQFEETGASCELKPYLVGFSPNVIWYEFLPPSWRFA</sequence>
<dbReference type="OrthoDB" id="10013407at2759"/>